<reference evidence="1" key="1">
    <citation type="submission" date="2018-01" db="EMBL/GenBank/DDBJ databases">
        <title>An insight into the sialome of Amazonian anophelines.</title>
        <authorList>
            <person name="Ribeiro J.M."/>
            <person name="Scarpassa V."/>
            <person name="Calvo E."/>
        </authorList>
    </citation>
    <scope>NUCLEOTIDE SEQUENCE</scope>
    <source>
        <tissue evidence="1">Salivary glands</tissue>
    </source>
</reference>
<proteinExistence type="predicted"/>
<sequence length="75" mass="8799">MMSRCAFCLLRYLSWPIRSDPRDVAQMSPNVDLRPLRSQAHELRSHILCLYYPTPKEQRIRIVTLEKLDSLSLVA</sequence>
<organism evidence="1">
    <name type="scientific">Anopheles triannulatus</name>
    <dbReference type="NCBI Taxonomy" id="58253"/>
    <lineage>
        <taxon>Eukaryota</taxon>
        <taxon>Metazoa</taxon>
        <taxon>Ecdysozoa</taxon>
        <taxon>Arthropoda</taxon>
        <taxon>Hexapoda</taxon>
        <taxon>Insecta</taxon>
        <taxon>Pterygota</taxon>
        <taxon>Neoptera</taxon>
        <taxon>Endopterygota</taxon>
        <taxon>Diptera</taxon>
        <taxon>Nematocera</taxon>
        <taxon>Culicoidea</taxon>
        <taxon>Culicidae</taxon>
        <taxon>Anophelinae</taxon>
        <taxon>Anopheles</taxon>
    </lineage>
</organism>
<dbReference type="EMBL" id="GGFK01015130">
    <property type="protein sequence ID" value="MBW48451.1"/>
    <property type="molecule type" value="Transcribed_RNA"/>
</dbReference>
<dbReference type="AlphaFoldDB" id="A0A2M4B628"/>
<name>A0A2M4B628_9DIPT</name>
<protein>
    <submittedName>
        <fullName evidence="1">Putative secreted protein</fullName>
    </submittedName>
</protein>
<evidence type="ECO:0000313" key="1">
    <source>
        <dbReference type="EMBL" id="MBW48451.1"/>
    </source>
</evidence>
<accession>A0A2M4B628</accession>